<organism evidence="1">
    <name type="scientific">Anguilla anguilla</name>
    <name type="common">European freshwater eel</name>
    <name type="synonym">Muraena anguilla</name>
    <dbReference type="NCBI Taxonomy" id="7936"/>
    <lineage>
        <taxon>Eukaryota</taxon>
        <taxon>Metazoa</taxon>
        <taxon>Chordata</taxon>
        <taxon>Craniata</taxon>
        <taxon>Vertebrata</taxon>
        <taxon>Euteleostomi</taxon>
        <taxon>Actinopterygii</taxon>
        <taxon>Neopterygii</taxon>
        <taxon>Teleostei</taxon>
        <taxon>Anguilliformes</taxon>
        <taxon>Anguillidae</taxon>
        <taxon>Anguilla</taxon>
    </lineage>
</organism>
<dbReference type="AlphaFoldDB" id="A0A0E9VUZ9"/>
<reference evidence="1" key="1">
    <citation type="submission" date="2014-11" db="EMBL/GenBank/DDBJ databases">
        <authorList>
            <person name="Amaro Gonzalez C."/>
        </authorList>
    </citation>
    <scope>NUCLEOTIDE SEQUENCE</scope>
</reference>
<evidence type="ECO:0000313" key="1">
    <source>
        <dbReference type="EMBL" id="JAH81175.1"/>
    </source>
</evidence>
<accession>A0A0E9VUZ9</accession>
<name>A0A0E9VUZ9_ANGAN</name>
<proteinExistence type="predicted"/>
<sequence>MSTQPLKEELPCVWLMLANDWVPMHNGWENGSCPWTCRGKTAVL</sequence>
<reference evidence="1" key="2">
    <citation type="journal article" date="2015" name="Fish Shellfish Immunol.">
        <title>Early steps in the European eel (Anguilla anguilla)-Vibrio vulnificus interaction in the gills: Role of the RtxA13 toxin.</title>
        <authorList>
            <person name="Callol A."/>
            <person name="Pajuelo D."/>
            <person name="Ebbesson L."/>
            <person name="Teles M."/>
            <person name="MacKenzie S."/>
            <person name="Amaro C."/>
        </authorList>
    </citation>
    <scope>NUCLEOTIDE SEQUENCE</scope>
</reference>
<dbReference type="EMBL" id="GBXM01027402">
    <property type="protein sequence ID" value="JAH81175.1"/>
    <property type="molecule type" value="Transcribed_RNA"/>
</dbReference>
<protein>
    <submittedName>
        <fullName evidence="1">Uncharacterized protein</fullName>
    </submittedName>
</protein>